<keyword evidence="8" id="KW-0963">Cytoplasm</keyword>
<feature type="binding site" evidence="8">
    <location>
        <position position="200"/>
    </location>
    <ligand>
        <name>NAD(+)</name>
        <dbReference type="ChEBI" id="CHEBI:57540"/>
    </ligand>
</feature>
<dbReference type="GO" id="GO:0005737">
    <property type="term" value="C:cytoplasm"/>
    <property type="evidence" value="ECO:0007669"/>
    <property type="project" value="UniProtKB-SubCell"/>
</dbReference>
<feature type="binding site" evidence="8">
    <location>
        <position position="183"/>
    </location>
    <ligand>
        <name>NAD(+)</name>
        <dbReference type="ChEBI" id="CHEBI:57540"/>
    </ligand>
</feature>
<protein>
    <recommendedName>
        <fullName evidence="8">NAD kinase</fullName>
        <ecNumber evidence="8">2.7.1.23</ecNumber>
    </recommendedName>
    <alternativeName>
        <fullName evidence="8">ATP-dependent NAD kinase</fullName>
    </alternativeName>
</protein>
<dbReference type="NCBIfam" id="NF002306">
    <property type="entry name" value="PRK01231.1"/>
    <property type="match status" value="1"/>
</dbReference>
<evidence type="ECO:0000256" key="2">
    <source>
        <dbReference type="ARBA" id="ARBA00022741"/>
    </source>
</evidence>
<comment type="catalytic activity">
    <reaction evidence="7 8">
        <text>NAD(+) + ATP = ADP + NADP(+) + H(+)</text>
        <dbReference type="Rhea" id="RHEA:18629"/>
        <dbReference type="ChEBI" id="CHEBI:15378"/>
        <dbReference type="ChEBI" id="CHEBI:30616"/>
        <dbReference type="ChEBI" id="CHEBI:57540"/>
        <dbReference type="ChEBI" id="CHEBI:58349"/>
        <dbReference type="ChEBI" id="CHEBI:456216"/>
        <dbReference type="EC" id="2.7.1.23"/>
    </reaction>
</comment>
<feature type="active site" description="Proton acceptor" evidence="8">
    <location>
        <position position="98"/>
    </location>
</feature>
<dbReference type="PANTHER" id="PTHR20275">
    <property type="entry name" value="NAD KINASE"/>
    <property type="match status" value="1"/>
</dbReference>
<comment type="function">
    <text evidence="8">Involved in the regulation of the intracellular balance of NAD and NADP, and is a key enzyme in the biosynthesis of NADP. Catalyzes specifically the phosphorylation on 2'-hydroxyl of the adenosine moiety of NAD to yield NADP.</text>
</comment>
<reference evidence="9" key="2">
    <citation type="submission" date="2014-03" db="EMBL/GenBank/DDBJ databases">
        <title>Candidatus Competibacter-lineage genomes retrieved from metagenomes reveal functional metabolic diversity.</title>
        <authorList>
            <person name="McIlroy S.J."/>
            <person name="Albertsen M."/>
            <person name="Andresen E.K."/>
            <person name="Saunders A.M."/>
            <person name="Kristiansen R."/>
            <person name="Stokholm-Bjerregaard M."/>
            <person name="Nielsen K.L."/>
            <person name="Nielsen P.H."/>
        </authorList>
    </citation>
    <scope>NUCLEOTIDE SEQUENCE</scope>
    <source>
        <strain evidence="9">Run_A_D11</strain>
    </source>
</reference>
<evidence type="ECO:0000256" key="8">
    <source>
        <dbReference type="HAMAP-Rule" id="MF_00361"/>
    </source>
</evidence>
<evidence type="ECO:0000256" key="1">
    <source>
        <dbReference type="ARBA" id="ARBA00022679"/>
    </source>
</evidence>
<dbReference type="PANTHER" id="PTHR20275:SF0">
    <property type="entry name" value="NAD KINASE"/>
    <property type="match status" value="1"/>
</dbReference>
<feature type="binding site" evidence="8">
    <location>
        <position position="273"/>
    </location>
    <ligand>
        <name>NAD(+)</name>
        <dbReference type="ChEBI" id="CHEBI:57540"/>
    </ligand>
</feature>
<dbReference type="EC" id="2.7.1.23" evidence="8"/>
<dbReference type="GO" id="GO:0005524">
    <property type="term" value="F:ATP binding"/>
    <property type="evidence" value="ECO:0007669"/>
    <property type="project" value="UniProtKB-KW"/>
</dbReference>
<dbReference type="InterPro" id="IPR017438">
    <property type="entry name" value="ATP-NAD_kinase_N"/>
</dbReference>
<dbReference type="Gene3D" id="2.60.200.30">
    <property type="entry name" value="Probable inorganic polyphosphate/atp-NAD kinase, domain 2"/>
    <property type="match status" value="1"/>
</dbReference>
<evidence type="ECO:0000313" key="9">
    <source>
        <dbReference type="EMBL" id="CDI03735.1"/>
    </source>
</evidence>
<dbReference type="AlphaFoldDB" id="W6MBX4"/>
<feature type="binding site" evidence="8">
    <location>
        <begin position="98"/>
        <end position="99"/>
    </location>
    <ligand>
        <name>NAD(+)</name>
        <dbReference type="ChEBI" id="CHEBI:57540"/>
    </ligand>
</feature>
<dbReference type="HAMAP" id="MF_00361">
    <property type="entry name" value="NAD_kinase"/>
    <property type="match status" value="1"/>
</dbReference>
<evidence type="ECO:0000256" key="6">
    <source>
        <dbReference type="ARBA" id="ARBA00023027"/>
    </source>
</evidence>
<evidence type="ECO:0000256" key="7">
    <source>
        <dbReference type="ARBA" id="ARBA00047925"/>
    </source>
</evidence>
<gene>
    <name evidence="8 9" type="primary">nadK</name>
    <name evidence="9" type="ORF">BN873_610132</name>
</gene>
<comment type="caution">
    <text evidence="9">The sequence shown here is derived from an EMBL/GenBank/DDBJ whole genome shotgun (WGS) entry which is preliminary data.</text>
</comment>
<dbReference type="SUPFAM" id="SSF111331">
    <property type="entry name" value="NAD kinase/diacylglycerol kinase-like"/>
    <property type="match status" value="1"/>
</dbReference>
<organism evidence="9 10">
    <name type="scientific">Candidatus Competibacter denitrificans Run_A_D11</name>
    <dbReference type="NCBI Taxonomy" id="1400863"/>
    <lineage>
        <taxon>Bacteria</taxon>
        <taxon>Pseudomonadati</taxon>
        <taxon>Pseudomonadota</taxon>
        <taxon>Gammaproteobacteria</taxon>
        <taxon>Candidatus Competibacteraceae</taxon>
        <taxon>Candidatus Competibacter</taxon>
    </lineage>
</organism>
<dbReference type="GO" id="GO:0051287">
    <property type="term" value="F:NAD binding"/>
    <property type="evidence" value="ECO:0007669"/>
    <property type="project" value="UniProtKB-ARBA"/>
</dbReference>
<evidence type="ECO:0000256" key="5">
    <source>
        <dbReference type="ARBA" id="ARBA00022857"/>
    </source>
</evidence>
<reference evidence="9" key="1">
    <citation type="submission" date="2013-07" db="EMBL/GenBank/DDBJ databases">
        <authorList>
            <person name="McIlroy S."/>
        </authorList>
    </citation>
    <scope>NUCLEOTIDE SEQUENCE [LARGE SCALE GENOMIC DNA]</scope>
    <source>
        <strain evidence="9">Run_A_D11</strain>
    </source>
</reference>
<dbReference type="Proteomes" id="UP000035760">
    <property type="component" value="Unassembled WGS sequence"/>
</dbReference>
<keyword evidence="2 8" id="KW-0547">Nucleotide-binding</keyword>
<dbReference type="GO" id="GO:0046872">
    <property type="term" value="F:metal ion binding"/>
    <property type="evidence" value="ECO:0007669"/>
    <property type="project" value="UniProtKB-UniRule"/>
</dbReference>
<keyword evidence="5 8" id="KW-0521">NADP</keyword>
<dbReference type="STRING" id="1400863.BN873_610132"/>
<accession>W6MBX4</accession>
<sequence>MRLSAWRHLSENDKLPISTSQRETMPSPVFHTIGLIGKFGDPHVAETLNQIAAHLRQRELRVLLDESSARLIPDNGLEVASRTTIGEQCDLAIIMGGDGTMLNAARSLVNYEVPILGVNLGRLGFLADVSPGEIPHSLDRVLAGQFREAHRSLLHAQVIHEGRIASETDALNDVVVHKREVARMIEVDTFLDGRFVNTYRADGLIISTPTGSTAYALAGGGPIIHPGLEAVVLVPICPHTLTHRPIVVKADCVIEVVLNAANSTQTQITCDGQVSLAIEPGDRIVIRKKDRKVRLIHPVNHDYFKLLRAKLRWGLGPDASTFP</sequence>
<dbReference type="Pfam" id="PF01513">
    <property type="entry name" value="NAD_kinase"/>
    <property type="match status" value="1"/>
</dbReference>
<dbReference type="InterPro" id="IPR016064">
    <property type="entry name" value="NAD/diacylglycerol_kinase_sf"/>
</dbReference>
<dbReference type="GO" id="GO:0003951">
    <property type="term" value="F:NAD+ kinase activity"/>
    <property type="evidence" value="ECO:0007669"/>
    <property type="project" value="UniProtKB-UniRule"/>
</dbReference>
<evidence type="ECO:0000256" key="3">
    <source>
        <dbReference type="ARBA" id="ARBA00022777"/>
    </source>
</evidence>
<name>W6MBX4_9GAMM</name>
<dbReference type="EMBL" id="CBTJ020000071">
    <property type="protein sequence ID" value="CDI03735.1"/>
    <property type="molecule type" value="Genomic_DNA"/>
</dbReference>
<keyword evidence="1 8" id="KW-0808">Transferase</keyword>
<keyword evidence="6 8" id="KW-0520">NAD</keyword>
<dbReference type="Pfam" id="PF20143">
    <property type="entry name" value="NAD_kinase_C"/>
    <property type="match status" value="1"/>
</dbReference>
<evidence type="ECO:0000256" key="4">
    <source>
        <dbReference type="ARBA" id="ARBA00022840"/>
    </source>
</evidence>
<proteinExistence type="inferred from homology"/>
<comment type="similarity">
    <text evidence="8">Belongs to the NAD kinase family.</text>
</comment>
<feature type="binding site" evidence="8">
    <location>
        <position position="202"/>
    </location>
    <ligand>
        <name>NAD(+)</name>
        <dbReference type="ChEBI" id="CHEBI:57540"/>
    </ligand>
</feature>
<comment type="subcellular location">
    <subcellularLocation>
        <location evidence="8">Cytoplasm</location>
    </subcellularLocation>
</comment>
<keyword evidence="3 8" id="KW-0418">Kinase</keyword>
<dbReference type="Gene3D" id="3.40.50.10330">
    <property type="entry name" value="Probable inorganic polyphosphate/atp-NAD kinase, domain 1"/>
    <property type="match status" value="1"/>
</dbReference>
<comment type="cofactor">
    <cofactor evidence="8">
        <name>a divalent metal cation</name>
        <dbReference type="ChEBI" id="CHEBI:60240"/>
    </cofactor>
</comment>
<dbReference type="InterPro" id="IPR017437">
    <property type="entry name" value="ATP-NAD_kinase_PpnK-typ_C"/>
</dbReference>
<dbReference type="GO" id="GO:0006741">
    <property type="term" value="P:NADP+ biosynthetic process"/>
    <property type="evidence" value="ECO:0007669"/>
    <property type="project" value="UniProtKB-UniRule"/>
</dbReference>
<keyword evidence="10" id="KW-1185">Reference proteome</keyword>
<dbReference type="FunFam" id="2.60.200.30:FF:000009">
    <property type="entry name" value="Poly(P)/ATP NAD kinase"/>
    <property type="match status" value="1"/>
</dbReference>
<keyword evidence="4 8" id="KW-0067">ATP-binding</keyword>
<dbReference type="GO" id="GO:0019674">
    <property type="term" value="P:NAD+ metabolic process"/>
    <property type="evidence" value="ECO:0007669"/>
    <property type="project" value="InterPro"/>
</dbReference>
<evidence type="ECO:0000313" key="10">
    <source>
        <dbReference type="Proteomes" id="UP000035760"/>
    </source>
</evidence>
<comment type="caution">
    <text evidence="8">Lacks conserved residue(s) required for the propagation of feature annotation.</text>
</comment>
<dbReference type="InterPro" id="IPR002504">
    <property type="entry name" value="NADK"/>
</dbReference>
<feature type="binding site" evidence="8">
    <location>
        <begin position="172"/>
        <end position="173"/>
    </location>
    <ligand>
        <name>NAD(+)</name>
        <dbReference type="ChEBI" id="CHEBI:57540"/>
    </ligand>
</feature>